<dbReference type="SUPFAM" id="SSF54001">
    <property type="entry name" value="Cysteine proteinases"/>
    <property type="match status" value="1"/>
</dbReference>
<feature type="domain" description="OTU" evidence="2">
    <location>
        <begin position="117"/>
        <end position="242"/>
    </location>
</feature>
<reference evidence="3 4" key="1">
    <citation type="submission" date="2024-06" db="EMBL/GenBank/DDBJ databases">
        <authorList>
            <person name="Kraege A."/>
            <person name="Thomma B."/>
        </authorList>
    </citation>
    <scope>NUCLEOTIDE SEQUENCE [LARGE SCALE GENOMIC DNA]</scope>
</reference>
<gene>
    <name evidence="3" type="primary">g2398</name>
    <name evidence="3" type="ORF">VP750_LOCUS2050</name>
</gene>
<dbReference type="PANTHER" id="PTHR12419">
    <property type="entry name" value="OTU DOMAIN CONTAINING PROTEIN"/>
    <property type="match status" value="1"/>
</dbReference>
<dbReference type="InterPro" id="IPR050704">
    <property type="entry name" value="Peptidase_C85-like"/>
</dbReference>
<evidence type="ECO:0000256" key="1">
    <source>
        <dbReference type="ARBA" id="ARBA00010407"/>
    </source>
</evidence>
<dbReference type="EMBL" id="CAXHTA020000003">
    <property type="protein sequence ID" value="CAL5220391.1"/>
    <property type="molecule type" value="Genomic_DNA"/>
</dbReference>
<organism evidence="3 4">
    <name type="scientific">Coccomyxa viridis</name>
    <dbReference type="NCBI Taxonomy" id="1274662"/>
    <lineage>
        <taxon>Eukaryota</taxon>
        <taxon>Viridiplantae</taxon>
        <taxon>Chlorophyta</taxon>
        <taxon>core chlorophytes</taxon>
        <taxon>Trebouxiophyceae</taxon>
        <taxon>Trebouxiophyceae incertae sedis</taxon>
        <taxon>Coccomyxaceae</taxon>
        <taxon>Coccomyxa</taxon>
    </lineage>
</organism>
<dbReference type="PROSITE" id="PS50802">
    <property type="entry name" value="OTU"/>
    <property type="match status" value="1"/>
</dbReference>
<keyword evidence="4" id="KW-1185">Reference proteome</keyword>
<name>A0ABP1FLY8_9CHLO</name>
<comment type="caution">
    <text evidence="3">The sequence shown here is derived from an EMBL/GenBank/DDBJ whole genome shotgun (WGS) entry which is preliminary data.</text>
</comment>
<comment type="similarity">
    <text evidence="1">Belongs to the peptidase C85 family.</text>
</comment>
<dbReference type="PANTHER" id="PTHR12419:SF111">
    <property type="entry name" value="OVARIAN TUMOR DOMAIN-CONTAINING DEUBIQUITINATING ENZYME 9"/>
    <property type="match status" value="1"/>
</dbReference>
<dbReference type="Proteomes" id="UP001497392">
    <property type="component" value="Unassembled WGS sequence"/>
</dbReference>
<dbReference type="Gene3D" id="3.90.70.80">
    <property type="match status" value="1"/>
</dbReference>
<dbReference type="Pfam" id="PF02338">
    <property type="entry name" value="OTU"/>
    <property type="match status" value="1"/>
</dbReference>
<sequence length="266" mass="30188">MSTTFETDRAIAFALDQRRQSEEDAQAQQLFDASLARALHDEELAPRQRGHGLLPALDVSGHLARIERRVSERLAEAGDFIRHIPRTISADEANLSFSSEISSDRARLQERLEEHGLCERTVTGDGNCQFRALSDQLYRSPGYYSELRHAAVEHLRKHPDMYAPYVEGSFEGYCRDMSRDGTWGDHITLQATSDLLGVRIYIITSYQDSGVIEITPNSPTKSERFLYLSFWAEVHYNSVLPAVEALPVPPHKEKTLGSRRLHKLLH</sequence>
<dbReference type="InterPro" id="IPR003323">
    <property type="entry name" value="OTU_dom"/>
</dbReference>
<accession>A0ABP1FLY8</accession>
<evidence type="ECO:0000313" key="3">
    <source>
        <dbReference type="EMBL" id="CAL5220391.1"/>
    </source>
</evidence>
<proteinExistence type="inferred from homology"/>
<dbReference type="InterPro" id="IPR038765">
    <property type="entry name" value="Papain-like_cys_pep_sf"/>
</dbReference>
<dbReference type="CDD" id="cd22751">
    <property type="entry name" value="OTU_plant_OTU9-like"/>
    <property type="match status" value="1"/>
</dbReference>
<evidence type="ECO:0000259" key="2">
    <source>
        <dbReference type="PROSITE" id="PS50802"/>
    </source>
</evidence>
<evidence type="ECO:0000313" key="4">
    <source>
        <dbReference type="Proteomes" id="UP001497392"/>
    </source>
</evidence>
<protein>
    <submittedName>
        <fullName evidence="3">G2398 protein</fullName>
    </submittedName>
</protein>